<dbReference type="AlphaFoldDB" id="A0A0P7ZEW9"/>
<dbReference type="EMBL" id="LKCM01000166">
    <property type="protein sequence ID" value="KPQ43276.1"/>
    <property type="molecule type" value="Genomic_DNA"/>
</dbReference>
<proteinExistence type="predicted"/>
<reference evidence="1 2" key="1">
    <citation type="submission" date="2015-09" db="EMBL/GenBank/DDBJ databases">
        <title>A metagenomics-based metabolic model of nitrate-dependent anaerobic oxidation of methane by Methanoperedens-like archaea.</title>
        <authorList>
            <person name="Arshad A."/>
            <person name="Speth D.R."/>
            <person name="De Graaf R.M."/>
            <person name="Op Den Camp H.J."/>
            <person name="Jetten M.S."/>
            <person name="Welte C.U."/>
        </authorList>
    </citation>
    <scope>NUCLEOTIDE SEQUENCE [LARGE SCALE GENOMIC DNA]</scope>
</reference>
<evidence type="ECO:0000313" key="2">
    <source>
        <dbReference type="Proteomes" id="UP000050360"/>
    </source>
</evidence>
<gene>
    <name evidence="1" type="ORF">MPEBLZ_02180</name>
</gene>
<comment type="caution">
    <text evidence="1">The sequence shown here is derived from an EMBL/GenBank/DDBJ whole genome shotgun (WGS) entry which is preliminary data.</text>
</comment>
<sequence>YYKQITRVQTPIGALSVCKVSQDDWKKIKDFIDGKRISGPYRGTCFKFGEIYGKTCYAFSFIRP</sequence>
<feature type="non-terminal residue" evidence="1">
    <location>
        <position position="1"/>
    </location>
</feature>
<organism evidence="1 2">
    <name type="scientific">Candidatus Methanoperedens nitratireducens</name>
    <dbReference type="NCBI Taxonomy" id="1392998"/>
    <lineage>
        <taxon>Archaea</taxon>
        <taxon>Methanobacteriati</taxon>
        <taxon>Methanobacteriota</taxon>
        <taxon>Stenosarchaea group</taxon>
        <taxon>Methanomicrobia</taxon>
        <taxon>Methanosarcinales</taxon>
        <taxon>ANME-2 cluster</taxon>
        <taxon>Candidatus Methanoperedentaceae</taxon>
        <taxon>Candidatus Methanoperedens</taxon>
    </lineage>
</organism>
<protein>
    <submittedName>
        <fullName evidence="1">Uncharacterized protein</fullName>
    </submittedName>
</protein>
<accession>A0A0P7ZEW9</accession>
<evidence type="ECO:0000313" key="1">
    <source>
        <dbReference type="EMBL" id="KPQ43276.1"/>
    </source>
</evidence>
<name>A0A0P7ZEW9_9EURY</name>
<dbReference type="Proteomes" id="UP000050360">
    <property type="component" value="Unassembled WGS sequence"/>
</dbReference>